<dbReference type="EMBL" id="KF901213">
    <property type="protein sequence ID" value="AIF22611.1"/>
    <property type="molecule type" value="Genomic_DNA"/>
</dbReference>
<name>A0A075I1Y3_9ARCH</name>
<proteinExistence type="predicted"/>
<reference evidence="3" key="1">
    <citation type="journal article" date="2014" name="Genome Biol. Evol.">
        <title>Pangenome evidence for extensive interdomain horizontal transfer affecting lineage core and shell genes in uncultured planktonic thaumarchaeota and euryarchaeota.</title>
        <authorList>
            <person name="Deschamps P."/>
            <person name="Zivanovic Y."/>
            <person name="Moreira D."/>
            <person name="Rodriguez-Valera F."/>
            <person name="Lopez-Garcia P."/>
        </authorList>
    </citation>
    <scope>NUCLEOTIDE SEQUENCE</scope>
</reference>
<dbReference type="PANTHER" id="PTHR23305">
    <property type="entry name" value="OBG GTPASE FAMILY"/>
    <property type="match status" value="1"/>
</dbReference>
<dbReference type="GO" id="GO:0005525">
    <property type="term" value="F:GTP binding"/>
    <property type="evidence" value="ECO:0007669"/>
    <property type="project" value="InterPro"/>
</dbReference>
<dbReference type="AlphaFoldDB" id="A0A075I1Y3"/>
<protein>
    <submittedName>
        <fullName evidence="3">Translation-associated GTPase</fullName>
    </submittedName>
</protein>
<dbReference type="GO" id="GO:0005737">
    <property type="term" value="C:cytoplasm"/>
    <property type="evidence" value="ECO:0007669"/>
    <property type="project" value="TreeGrafter"/>
</dbReference>
<organism evidence="3">
    <name type="scientific">uncultured marine thaumarchaeote SAT1000_09_H09</name>
    <dbReference type="NCBI Taxonomy" id="1456371"/>
    <lineage>
        <taxon>Archaea</taxon>
        <taxon>Nitrososphaerota</taxon>
        <taxon>environmental samples</taxon>
    </lineage>
</organism>
<accession>A0A075I1Y3</accession>
<dbReference type="PROSITE" id="PS51710">
    <property type="entry name" value="G_OBG"/>
    <property type="match status" value="1"/>
</dbReference>
<dbReference type="Pfam" id="PF01926">
    <property type="entry name" value="MMR_HSR1"/>
    <property type="match status" value="1"/>
</dbReference>
<dbReference type="Gene3D" id="3.40.50.300">
    <property type="entry name" value="P-loop containing nucleotide triphosphate hydrolases"/>
    <property type="match status" value="1"/>
</dbReference>
<feature type="domain" description="OBG-type G" evidence="2">
    <location>
        <begin position="1"/>
        <end position="128"/>
    </location>
</feature>
<dbReference type="SUPFAM" id="SSF52540">
    <property type="entry name" value="P-loop containing nucleoside triphosphate hydrolases"/>
    <property type="match status" value="1"/>
</dbReference>
<dbReference type="PRINTS" id="PR00326">
    <property type="entry name" value="GTP1OBG"/>
</dbReference>
<evidence type="ECO:0000313" key="3">
    <source>
        <dbReference type="EMBL" id="AIF22611.1"/>
    </source>
</evidence>
<evidence type="ECO:0000256" key="1">
    <source>
        <dbReference type="ARBA" id="ARBA00022741"/>
    </source>
</evidence>
<dbReference type="InterPro" id="IPR006073">
    <property type="entry name" value="GTP-bd"/>
</dbReference>
<dbReference type="InterPro" id="IPR027417">
    <property type="entry name" value="P-loop_NTPase"/>
</dbReference>
<evidence type="ECO:0000259" key="2">
    <source>
        <dbReference type="PROSITE" id="PS51710"/>
    </source>
</evidence>
<dbReference type="GO" id="GO:0016887">
    <property type="term" value="F:ATP hydrolysis activity"/>
    <property type="evidence" value="ECO:0007669"/>
    <property type="project" value="TreeGrafter"/>
</dbReference>
<dbReference type="PANTHER" id="PTHR23305:SF1">
    <property type="entry name" value="OBG-TYPE G DOMAIN-CONTAINING PROTEIN"/>
    <property type="match status" value="1"/>
</dbReference>
<keyword evidence="1" id="KW-0547">Nucleotide-binding</keyword>
<dbReference type="InterPro" id="IPR031167">
    <property type="entry name" value="G_OBG"/>
</dbReference>
<sequence>MNDNPNNSKCKDGWRYIPIELIDLPGLIKDAWKGKGLGNQFLSIASQSDALLHIVDASGSIDSSGRITETGTGDPVSDFADIEEELNMWYQKIFEGNRDKLQKMVYADNDQTDALTELYQGLGVKKSI</sequence>